<dbReference type="AlphaFoldDB" id="A0A9D6V8G2"/>
<accession>A0A9D6V8G2</accession>
<dbReference type="EMBL" id="JACRDE010000532">
    <property type="protein sequence ID" value="MBI5251861.1"/>
    <property type="molecule type" value="Genomic_DNA"/>
</dbReference>
<sequence>MMILKMLGWTDKEVSEELLELWPDAKGLSEDSIQKSYRKNCDDNFFGGILDNITRGCSVETVAKRHALPPILVQAIKLRDMTDQERFKELGFSA</sequence>
<protein>
    <submittedName>
        <fullName evidence="1">Uncharacterized protein</fullName>
    </submittedName>
</protein>
<name>A0A9D6V8G2_9BACT</name>
<reference evidence="1" key="1">
    <citation type="submission" date="2020-07" db="EMBL/GenBank/DDBJ databases">
        <title>Huge and variable diversity of episymbiotic CPR bacteria and DPANN archaea in groundwater ecosystems.</title>
        <authorList>
            <person name="He C.Y."/>
            <person name="Keren R."/>
            <person name="Whittaker M."/>
            <person name="Farag I.F."/>
            <person name="Doudna J."/>
            <person name="Cate J.H.D."/>
            <person name="Banfield J.F."/>
        </authorList>
    </citation>
    <scope>NUCLEOTIDE SEQUENCE</scope>
    <source>
        <strain evidence="1">NC_groundwater_1664_Pr3_B-0.1um_52_9</strain>
    </source>
</reference>
<comment type="caution">
    <text evidence="1">The sequence shown here is derived from an EMBL/GenBank/DDBJ whole genome shotgun (WGS) entry which is preliminary data.</text>
</comment>
<organism evidence="1 2">
    <name type="scientific">Desulfomonile tiedjei</name>
    <dbReference type="NCBI Taxonomy" id="2358"/>
    <lineage>
        <taxon>Bacteria</taxon>
        <taxon>Pseudomonadati</taxon>
        <taxon>Thermodesulfobacteriota</taxon>
        <taxon>Desulfomonilia</taxon>
        <taxon>Desulfomonilales</taxon>
        <taxon>Desulfomonilaceae</taxon>
        <taxon>Desulfomonile</taxon>
    </lineage>
</organism>
<proteinExistence type="predicted"/>
<gene>
    <name evidence="1" type="ORF">HY912_20410</name>
</gene>
<evidence type="ECO:0000313" key="1">
    <source>
        <dbReference type="EMBL" id="MBI5251861.1"/>
    </source>
</evidence>
<evidence type="ECO:0000313" key="2">
    <source>
        <dbReference type="Proteomes" id="UP000807825"/>
    </source>
</evidence>
<dbReference type="Proteomes" id="UP000807825">
    <property type="component" value="Unassembled WGS sequence"/>
</dbReference>